<evidence type="ECO:0000313" key="5">
    <source>
        <dbReference type="Proteomes" id="UP001470230"/>
    </source>
</evidence>
<keyword evidence="5" id="KW-1185">Reference proteome</keyword>
<protein>
    <submittedName>
        <fullName evidence="4">2-phosphoxylose phosphatase 1</fullName>
    </submittedName>
</protein>
<evidence type="ECO:0000256" key="1">
    <source>
        <dbReference type="ARBA" id="ARBA00005375"/>
    </source>
</evidence>
<keyword evidence="3" id="KW-0732">Signal</keyword>
<organism evidence="4 5">
    <name type="scientific">Tritrichomonas musculus</name>
    <dbReference type="NCBI Taxonomy" id="1915356"/>
    <lineage>
        <taxon>Eukaryota</taxon>
        <taxon>Metamonada</taxon>
        <taxon>Parabasalia</taxon>
        <taxon>Tritrichomonadida</taxon>
        <taxon>Tritrichomonadidae</taxon>
        <taxon>Tritrichomonas</taxon>
    </lineage>
</organism>
<dbReference type="Pfam" id="PF00328">
    <property type="entry name" value="His_Phos_2"/>
    <property type="match status" value="1"/>
</dbReference>
<name>A0ABR2IJ92_9EUKA</name>
<sequence>MLLIFPFIIFSFDQSFCEPKIKKYKSRKDADLIQVQLLTRHGARTPLHTSKTLKNIWTCSHTEISSITNKITRPLHVTNSFGKSLFLGNCQFGQLVDKGHDALTRLGIYIRDTYINKMKLLPTKFNPSLMFFRSTFSLRTLHSMMALAKGIYPNITEITIHTGDKQYDPWRRTSSLCPRLAEAMEEITKSDEWKKANLDGNPDLTEKMKKIFGVKWDHTNDAATSARCEGFDLPPNITHKEIDRAVSLKARQRQFIFQHDSIFPLFFSFSIAEMLNEMIYRINGQSKYRFIHWSAHDGNILAFLGFLGYIDNKWPPYGSFIIVELWRYRNKDRKFFLQFRYNGNVLTVPRFNNSTDILFDDFRLFVIKHMPDMEKDCHFNISQFRINDMFQASQI</sequence>
<evidence type="ECO:0000256" key="3">
    <source>
        <dbReference type="SAM" id="SignalP"/>
    </source>
</evidence>
<dbReference type="EMBL" id="JAPFFF010000017">
    <property type="protein sequence ID" value="KAK8863659.1"/>
    <property type="molecule type" value="Genomic_DNA"/>
</dbReference>
<dbReference type="PANTHER" id="PTHR11567">
    <property type="entry name" value="ACID PHOSPHATASE-RELATED"/>
    <property type="match status" value="1"/>
</dbReference>
<dbReference type="CDD" id="cd07061">
    <property type="entry name" value="HP_HAP_like"/>
    <property type="match status" value="1"/>
</dbReference>
<dbReference type="InterPro" id="IPR029033">
    <property type="entry name" value="His_PPase_superfam"/>
</dbReference>
<comment type="caution">
    <text evidence="4">The sequence shown here is derived from an EMBL/GenBank/DDBJ whole genome shotgun (WGS) entry which is preliminary data.</text>
</comment>
<keyword evidence="2" id="KW-0378">Hydrolase</keyword>
<dbReference type="InterPro" id="IPR050645">
    <property type="entry name" value="Histidine_acid_phosphatase"/>
</dbReference>
<feature type="chain" id="PRO_5045953532" evidence="3">
    <location>
        <begin position="18"/>
        <end position="395"/>
    </location>
</feature>
<accession>A0ABR2IJ92</accession>
<dbReference type="PANTHER" id="PTHR11567:SF110">
    <property type="entry name" value="2-PHOSPHOXYLOSE PHOSPHATASE 1"/>
    <property type="match status" value="1"/>
</dbReference>
<evidence type="ECO:0000256" key="2">
    <source>
        <dbReference type="ARBA" id="ARBA00022801"/>
    </source>
</evidence>
<comment type="similarity">
    <text evidence="1">Belongs to the histidine acid phosphatase family.</text>
</comment>
<proteinExistence type="inferred from homology"/>
<dbReference type="Proteomes" id="UP001470230">
    <property type="component" value="Unassembled WGS sequence"/>
</dbReference>
<dbReference type="InterPro" id="IPR033379">
    <property type="entry name" value="Acid_Pase_AS"/>
</dbReference>
<evidence type="ECO:0000313" key="4">
    <source>
        <dbReference type="EMBL" id="KAK8863659.1"/>
    </source>
</evidence>
<gene>
    <name evidence="4" type="ORF">M9Y10_011347</name>
</gene>
<reference evidence="4 5" key="1">
    <citation type="submission" date="2024-04" db="EMBL/GenBank/DDBJ databases">
        <title>Tritrichomonas musculus Genome.</title>
        <authorList>
            <person name="Alves-Ferreira E."/>
            <person name="Grigg M."/>
            <person name="Lorenzi H."/>
            <person name="Galac M."/>
        </authorList>
    </citation>
    <scope>NUCLEOTIDE SEQUENCE [LARGE SCALE GENOMIC DNA]</scope>
    <source>
        <strain evidence="4 5">EAF2021</strain>
    </source>
</reference>
<dbReference type="PROSITE" id="PS00616">
    <property type="entry name" value="HIS_ACID_PHOSPHAT_1"/>
    <property type="match status" value="1"/>
</dbReference>
<dbReference type="SUPFAM" id="SSF53254">
    <property type="entry name" value="Phosphoglycerate mutase-like"/>
    <property type="match status" value="1"/>
</dbReference>
<dbReference type="InterPro" id="IPR000560">
    <property type="entry name" value="His_Pase_clade-2"/>
</dbReference>
<dbReference type="Gene3D" id="3.40.50.1240">
    <property type="entry name" value="Phosphoglycerate mutase-like"/>
    <property type="match status" value="1"/>
</dbReference>
<feature type="signal peptide" evidence="3">
    <location>
        <begin position="1"/>
        <end position="17"/>
    </location>
</feature>